<keyword evidence="2" id="KW-1185">Reference proteome</keyword>
<accession>A0AAN6U7R4</accession>
<reference evidence="1" key="1">
    <citation type="journal article" date="2023" name="Mol. Phylogenet. Evol.">
        <title>Genome-scale phylogeny and comparative genomics of the fungal order Sordariales.</title>
        <authorList>
            <person name="Hensen N."/>
            <person name="Bonometti L."/>
            <person name="Westerberg I."/>
            <person name="Brannstrom I.O."/>
            <person name="Guillou S."/>
            <person name="Cros-Aarteil S."/>
            <person name="Calhoun S."/>
            <person name="Haridas S."/>
            <person name="Kuo A."/>
            <person name="Mondo S."/>
            <person name="Pangilinan J."/>
            <person name="Riley R."/>
            <person name="LaButti K."/>
            <person name="Andreopoulos B."/>
            <person name="Lipzen A."/>
            <person name="Chen C."/>
            <person name="Yan M."/>
            <person name="Daum C."/>
            <person name="Ng V."/>
            <person name="Clum A."/>
            <person name="Steindorff A."/>
            <person name="Ohm R.A."/>
            <person name="Martin F."/>
            <person name="Silar P."/>
            <person name="Natvig D.O."/>
            <person name="Lalanne C."/>
            <person name="Gautier V."/>
            <person name="Ament-Velasquez S.L."/>
            <person name="Kruys A."/>
            <person name="Hutchinson M.I."/>
            <person name="Powell A.J."/>
            <person name="Barry K."/>
            <person name="Miller A.N."/>
            <person name="Grigoriev I.V."/>
            <person name="Debuchy R."/>
            <person name="Gladieux P."/>
            <person name="Hiltunen Thoren M."/>
            <person name="Johannesson H."/>
        </authorList>
    </citation>
    <scope>NUCLEOTIDE SEQUENCE</scope>
    <source>
        <strain evidence="1">CBS 731.68</strain>
    </source>
</reference>
<evidence type="ECO:0000313" key="1">
    <source>
        <dbReference type="EMBL" id="KAK4127983.1"/>
    </source>
</evidence>
<name>A0AAN6U7R4_9PEZI</name>
<dbReference type="AlphaFoldDB" id="A0AAN6U7R4"/>
<gene>
    <name evidence="1" type="ORF">N657DRAFT_237357</name>
</gene>
<dbReference type="EMBL" id="MU853224">
    <property type="protein sequence ID" value="KAK4127983.1"/>
    <property type="molecule type" value="Genomic_DNA"/>
</dbReference>
<evidence type="ECO:0000313" key="2">
    <source>
        <dbReference type="Proteomes" id="UP001302602"/>
    </source>
</evidence>
<reference evidence="1" key="2">
    <citation type="submission" date="2023-05" db="EMBL/GenBank/DDBJ databases">
        <authorList>
            <consortium name="Lawrence Berkeley National Laboratory"/>
            <person name="Steindorff A."/>
            <person name="Hensen N."/>
            <person name="Bonometti L."/>
            <person name="Westerberg I."/>
            <person name="Brannstrom I.O."/>
            <person name="Guillou S."/>
            <person name="Cros-Aarteil S."/>
            <person name="Calhoun S."/>
            <person name="Haridas S."/>
            <person name="Kuo A."/>
            <person name="Mondo S."/>
            <person name="Pangilinan J."/>
            <person name="Riley R."/>
            <person name="Labutti K."/>
            <person name="Andreopoulos B."/>
            <person name="Lipzen A."/>
            <person name="Chen C."/>
            <person name="Yanf M."/>
            <person name="Daum C."/>
            <person name="Ng V."/>
            <person name="Clum A."/>
            <person name="Ohm R."/>
            <person name="Martin F."/>
            <person name="Silar P."/>
            <person name="Natvig D."/>
            <person name="Lalanne C."/>
            <person name="Gautier V."/>
            <person name="Ament-Velasquez S.L."/>
            <person name="Kruys A."/>
            <person name="Hutchinson M.I."/>
            <person name="Powell A.J."/>
            <person name="Barry K."/>
            <person name="Miller A.N."/>
            <person name="Grigoriev I.V."/>
            <person name="Debuchy R."/>
            <person name="Gladieux P."/>
            <person name="Thoren M.H."/>
            <person name="Johannesson H."/>
        </authorList>
    </citation>
    <scope>NUCLEOTIDE SEQUENCE</scope>
    <source>
        <strain evidence="1">CBS 731.68</strain>
    </source>
</reference>
<organism evidence="1 2">
    <name type="scientific">Parathielavia appendiculata</name>
    <dbReference type="NCBI Taxonomy" id="2587402"/>
    <lineage>
        <taxon>Eukaryota</taxon>
        <taxon>Fungi</taxon>
        <taxon>Dikarya</taxon>
        <taxon>Ascomycota</taxon>
        <taxon>Pezizomycotina</taxon>
        <taxon>Sordariomycetes</taxon>
        <taxon>Sordariomycetidae</taxon>
        <taxon>Sordariales</taxon>
        <taxon>Chaetomiaceae</taxon>
        <taxon>Parathielavia</taxon>
    </lineage>
</organism>
<sequence length="108" mass="11456">MAYTQVTRARGTPYGRFAPRSSLAFGLFLFRSLSSRDCANLTTCASGQGRARFSANQARGSVPVSAPASVAGLLRFSLRDICRNFNSSAGQPLTGSLMAIPSTKTSIF</sequence>
<protein>
    <submittedName>
        <fullName evidence="1">Uncharacterized protein</fullName>
    </submittedName>
</protein>
<dbReference type="GeneID" id="87823126"/>
<comment type="caution">
    <text evidence="1">The sequence shown here is derived from an EMBL/GenBank/DDBJ whole genome shotgun (WGS) entry which is preliminary data.</text>
</comment>
<dbReference type="Proteomes" id="UP001302602">
    <property type="component" value="Unassembled WGS sequence"/>
</dbReference>
<proteinExistence type="predicted"/>
<dbReference type="RefSeq" id="XP_062651754.1">
    <property type="nucleotide sequence ID" value="XM_062786360.1"/>
</dbReference>